<dbReference type="PANTHER" id="PTHR12865:SF1">
    <property type="entry name" value="PHOSPHATIDYLINOSITOL 4-KINASE TYPE 2"/>
    <property type="match status" value="1"/>
</dbReference>
<protein>
    <recommendedName>
        <fullName evidence="2">1-phosphatidylinositol 4-kinase</fullName>
        <ecNumber evidence="2">2.7.1.67</ecNumber>
    </recommendedName>
</protein>
<keyword evidence="4" id="KW-0808">Transferase</keyword>
<evidence type="ECO:0000256" key="5">
    <source>
        <dbReference type="ARBA" id="ARBA00022741"/>
    </source>
</evidence>
<dbReference type="PROSITE" id="PS50290">
    <property type="entry name" value="PI3_4_KINASE_3"/>
    <property type="match status" value="1"/>
</dbReference>
<feature type="region of interest" description="Disordered" evidence="9">
    <location>
        <begin position="328"/>
        <end position="378"/>
    </location>
</feature>
<dbReference type="GO" id="GO:0005886">
    <property type="term" value="C:plasma membrane"/>
    <property type="evidence" value="ECO:0007669"/>
    <property type="project" value="UniProtKB-SubCell"/>
</dbReference>
<evidence type="ECO:0000256" key="3">
    <source>
        <dbReference type="ARBA" id="ARBA00022475"/>
    </source>
</evidence>
<feature type="region of interest" description="Disordered" evidence="9">
    <location>
        <begin position="301"/>
        <end position="320"/>
    </location>
</feature>
<keyword evidence="12" id="KW-1185">Reference proteome</keyword>
<dbReference type="GO" id="GO:0004430">
    <property type="term" value="F:1-phosphatidylinositol 4-kinase activity"/>
    <property type="evidence" value="ECO:0007669"/>
    <property type="project" value="UniProtKB-EC"/>
</dbReference>
<proteinExistence type="predicted"/>
<dbReference type="AlphaFoldDB" id="A0A9P6PQK4"/>
<dbReference type="GO" id="GO:0005524">
    <property type="term" value="F:ATP binding"/>
    <property type="evidence" value="ECO:0007669"/>
    <property type="project" value="UniProtKB-KW"/>
</dbReference>
<dbReference type="EC" id="2.7.1.67" evidence="2"/>
<feature type="compositionally biased region" description="Gly residues" evidence="9">
    <location>
        <begin position="755"/>
        <end position="768"/>
    </location>
</feature>
<dbReference type="GO" id="GO:0046854">
    <property type="term" value="P:phosphatidylinositol phosphate biosynthetic process"/>
    <property type="evidence" value="ECO:0007669"/>
    <property type="project" value="TreeGrafter"/>
</dbReference>
<name>A0A9P6PQK4_9FUNG</name>
<evidence type="ECO:0000313" key="12">
    <source>
        <dbReference type="Proteomes" id="UP000807716"/>
    </source>
</evidence>
<feature type="compositionally biased region" description="Basic and acidic residues" evidence="9">
    <location>
        <begin position="900"/>
        <end position="909"/>
    </location>
</feature>
<keyword evidence="5" id="KW-0547">Nucleotide-binding</keyword>
<reference evidence="11" key="1">
    <citation type="journal article" date="2020" name="Fungal Divers.">
        <title>Resolving the Mortierellaceae phylogeny through synthesis of multi-gene phylogenetics and phylogenomics.</title>
        <authorList>
            <person name="Vandepol N."/>
            <person name="Liber J."/>
            <person name="Desiro A."/>
            <person name="Na H."/>
            <person name="Kennedy M."/>
            <person name="Barry K."/>
            <person name="Grigoriev I.V."/>
            <person name="Miller A.N."/>
            <person name="O'Donnell K."/>
            <person name="Stajich J.E."/>
            <person name="Bonito G."/>
        </authorList>
    </citation>
    <scope>NUCLEOTIDE SEQUENCE</scope>
    <source>
        <strain evidence="11">BC1065</strain>
    </source>
</reference>
<dbReference type="InterPro" id="IPR000403">
    <property type="entry name" value="PI3/4_kinase_cat_dom"/>
</dbReference>
<sequence length="977" mass="105783">MTSHRFISIVESVKQAIRSGIQPLRIAQGSSGSYFCRNADGKIVGVFKPKNEEPYGQLNPKWTKWVHRNLFPCCFGRSCLIPNLGYISESAASLVDRRLQLNIVPTTEVVWLSSPAFHYDYLDRRAATSPKAHKPLPDKVGSFQLFLNGFRDANLFMRDHPWPAEIAPPPSSSYSEGSALNAAGGKPKSYGTWGRKQRRQSPTASVRSTQDNHSSSSGSGSGSRDVERASLAGSTTGTLTGWPAASLSGDGFQWTPQLQQQFREQFEKMILLDYLIRNTDRGLDNWMIRYCEKEGISIVAGTGPSGPSAQKINNTRRGSRVGELLTSSFRSSSSSLRDQTARSSAMLATPPGTPPQSAPPVFGAHGSGSMGSAGPSSSGVEILLQDDEVLEAATAASSSASRVAAAQKTPLDEMEDYYGGHHVHIAAIDNGLAFPFKHPDSWRSYPYGWLFLPGSLIKQPFTQATRDHFLPLLSDPQWWRETIADLQRLFRIDSDFDQRMFDKQMAVMKGQGWNIVETLKNPDHGPLDLCRRVAVVVWDEEVTIERRRVVMRDANGRIVRRSSPTGERYSSIPIVTTKLVSPGVQVNPSDMSAAAGPPGGYVAITIDPPSPDLLQPSGPSQHRATFVDGAATSDEDEAGGRRGRRGGGGGSSSSGDEDLETDGYSIDLEDDEHDYESEDESEDEEEDEDEDEDETVQIPRRRRALSQDGLLPIGPSGRGDPSSARKPRERGRQYRRALRKSSTSVDSGMALSGGLARGGGRGGGGGGVVRPLHGQQSLAGAAQTLALPSVTASGGGGGGAGRGGGGSKKQDRDSGSSSMHVRRRTEHDDHLGNIGRSRRGGGEGGGPETVPQRGSQHQEPPPQQQQQRQIGFDASTAASTTTTTTTATTVPATSPSGVDESVHSGKRVSEEFANARRRWADRLRRGLSFDGQLLRGGLAGLNGKKKKGKREVIKERRVIRMERIEAVTTNKPYFTWW</sequence>
<evidence type="ECO:0000256" key="2">
    <source>
        <dbReference type="ARBA" id="ARBA00012169"/>
    </source>
</evidence>
<dbReference type="Gene3D" id="1.10.1070.20">
    <property type="match status" value="1"/>
</dbReference>
<organism evidence="11 12">
    <name type="scientific">Actinomortierella ambigua</name>
    <dbReference type="NCBI Taxonomy" id="1343610"/>
    <lineage>
        <taxon>Eukaryota</taxon>
        <taxon>Fungi</taxon>
        <taxon>Fungi incertae sedis</taxon>
        <taxon>Mucoromycota</taxon>
        <taxon>Mortierellomycotina</taxon>
        <taxon>Mortierellomycetes</taxon>
        <taxon>Mortierellales</taxon>
        <taxon>Mortierellaceae</taxon>
        <taxon>Actinomortierella</taxon>
    </lineage>
</organism>
<feature type="compositionally biased region" description="Low complexity" evidence="9">
    <location>
        <begin position="328"/>
        <end position="350"/>
    </location>
</feature>
<evidence type="ECO:0000256" key="1">
    <source>
        <dbReference type="ARBA" id="ARBA00004236"/>
    </source>
</evidence>
<evidence type="ECO:0000256" key="9">
    <source>
        <dbReference type="SAM" id="MobiDB-lite"/>
    </source>
</evidence>
<feature type="compositionally biased region" description="Basic residues" evidence="9">
    <location>
        <begin position="725"/>
        <end position="739"/>
    </location>
</feature>
<evidence type="ECO:0000259" key="10">
    <source>
        <dbReference type="PROSITE" id="PS50290"/>
    </source>
</evidence>
<evidence type="ECO:0000256" key="8">
    <source>
        <dbReference type="ARBA" id="ARBA00023136"/>
    </source>
</evidence>
<feature type="compositionally biased region" description="Acidic residues" evidence="9">
    <location>
        <begin position="655"/>
        <end position="695"/>
    </location>
</feature>
<dbReference type="PANTHER" id="PTHR12865">
    <property type="entry name" value="PHOSPHATIDYLINOSITOL 4-KINASE TYPE-II"/>
    <property type="match status" value="1"/>
</dbReference>
<feature type="compositionally biased region" description="Polar residues" evidence="9">
    <location>
        <begin position="305"/>
        <end position="316"/>
    </location>
</feature>
<feature type="compositionally biased region" description="Gly residues" evidence="9">
    <location>
        <begin position="793"/>
        <end position="807"/>
    </location>
</feature>
<evidence type="ECO:0000256" key="6">
    <source>
        <dbReference type="ARBA" id="ARBA00022777"/>
    </source>
</evidence>
<dbReference type="InterPro" id="IPR039756">
    <property type="entry name" value="Lsb6/PI4K2"/>
</dbReference>
<dbReference type="GO" id="GO:0007030">
    <property type="term" value="P:Golgi organization"/>
    <property type="evidence" value="ECO:0007669"/>
    <property type="project" value="TreeGrafter"/>
</dbReference>
<feature type="region of interest" description="Disordered" evidence="9">
    <location>
        <begin position="600"/>
        <end position="909"/>
    </location>
</feature>
<comment type="caution">
    <text evidence="11">The sequence shown here is derived from an EMBL/GenBank/DDBJ whole genome shotgun (WGS) entry which is preliminary data.</text>
</comment>
<evidence type="ECO:0000256" key="7">
    <source>
        <dbReference type="ARBA" id="ARBA00022840"/>
    </source>
</evidence>
<dbReference type="GO" id="GO:0005768">
    <property type="term" value="C:endosome"/>
    <property type="evidence" value="ECO:0007669"/>
    <property type="project" value="TreeGrafter"/>
</dbReference>
<keyword evidence="3" id="KW-1003">Cell membrane</keyword>
<dbReference type="EMBL" id="JAAAJB010000808">
    <property type="protein sequence ID" value="KAG0250929.1"/>
    <property type="molecule type" value="Genomic_DNA"/>
</dbReference>
<evidence type="ECO:0000256" key="4">
    <source>
        <dbReference type="ARBA" id="ARBA00022679"/>
    </source>
</evidence>
<dbReference type="GO" id="GO:0000329">
    <property type="term" value="C:fungal-type vacuole membrane"/>
    <property type="evidence" value="ECO:0007669"/>
    <property type="project" value="TreeGrafter"/>
</dbReference>
<accession>A0A9P6PQK4</accession>
<evidence type="ECO:0000313" key="11">
    <source>
        <dbReference type="EMBL" id="KAG0250929.1"/>
    </source>
</evidence>
<dbReference type="GO" id="GO:0007032">
    <property type="term" value="P:endosome organization"/>
    <property type="evidence" value="ECO:0007669"/>
    <property type="project" value="TreeGrafter"/>
</dbReference>
<dbReference type="Pfam" id="PF00454">
    <property type="entry name" value="PI3_PI4_kinase"/>
    <property type="match status" value="1"/>
</dbReference>
<feature type="compositionally biased region" description="Polar residues" evidence="9">
    <location>
        <begin position="200"/>
        <end position="213"/>
    </location>
</feature>
<gene>
    <name evidence="11" type="primary">LSB6</name>
    <name evidence="11" type="ORF">DFQ27_009131</name>
</gene>
<dbReference type="GO" id="GO:0005802">
    <property type="term" value="C:trans-Golgi network"/>
    <property type="evidence" value="ECO:0007669"/>
    <property type="project" value="TreeGrafter"/>
</dbReference>
<feature type="region of interest" description="Disordered" evidence="9">
    <location>
        <begin position="167"/>
        <end position="229"/>
    </location>
</feature>
<keyword evidence="7" id="KW-0067">ATP-binding</keyword>
<dbReference type="Proteomes" id="UP000807716">
    <property type="component" value="Unassembled WGS sequence"/>
</dbReference>
<keyword evidence="8" id="KW-0472">Membrane</keyword>
<comment type="subcellular location">
    <subcellularLocation>
        <location evidence="1">Cell membrane</location>
    </subcellularLocation>
</comment>
<feature type="domain" description="PI3K/PI4K catalytic" evidence="10">
    <location>
        <begin position="20"/>
        <end position="538"/>
    </location>
</feature>
<dbReference type="OrthoDB" id="3349449at2759"/>
<keyword evidence="6 11" id="KW-0418">Kinase</keyword>
<feature type="compositionally biased region" description="Low complexity" evidence="9">
    <location>
        <begin position="864"/>
        <end position="896"/>
    </location>
</feature>